<evidence type="ECO:0000313" key="3">
    <source>
        <dbReference type="EMBL" id="TRO79097.1"/>
    </source>
</evidence>
<dbReference type="InterPro" id="IPR051803">
    <property type="entry name" value="TA_system_RelE-like_toxin"/>
</dbReference>
<organism evidence="3 4">
    <name type="scientific">Trichloromonas acetexigens</name>
    <dbReference type="NCBI Taxonomy" id="38815"/>
    <lineage>
        <taxon>Bacteria</taxon>
        <taxon>Pseudomonadati</taxon>
        <taxon>Thermodesulfobacteriota</taxon>
        <taxon>Desulfuromonadia</taxon>
        <taxon>Desulfuromonadales</taxon>
        <taxon>Trichloromonadaceae</taxon>
        <taxon>Trichloromonas</taxon>
    </lineage>
</organism>
<dbReference type="EMBL" id="VJVV01000012">
    <property type="protein sequence ID" value="TRO79097.1"/>
    <property type="molecule type" value="Genomic_DNA"/>
</dbReference>
<keyword evidence="4" id="KW-1185">Reference proteome</keyword>
<dbReference type="NCBIfam" id="TIGR02385">
    <property type="entry name" value="RelE_StbE"/>
    <property type="match status" value="1"/>
</dbReference>
<name>A0A550J7C5_9BACT</name>
<dbReference type="OrthoDB" id="9798046at2"/>
<dbReference type="InterPro" id="IPR035093">
    <property type="entry name" value="RelE/ParE_toxin_dom_sf"/>
</dbReference>
<gene>
    <name evidence="3" type="ORF">FL622_14020</name>
</gene>
<sequence length="92" mass="10373">MRIDWTRPAIDDLRDAGEYIARDNPTAASRMASRVVEAVESLAGQPNIGRPGRVINTRELVATGTPFLIIYRVQLGTLQVLRVLHHARRWPE</sequence>
<protein>
    <submittedName>
        <fullName evidence="3">Type II toxin-antitoxin system RelE/ParE family toxin</fullName>
    </submittedName>
</protein>
<evidence type="ECO:0000313" key="4">
    <source>
        <dbReference type="Proteomes" id="UP000317155"/>
    </source>
</evidence>
<keyword evidence="2" id="KW-1277">Toxin-antitoxin system</keyword>
<evidence type="ECO:0000256" key="2">
    <source>
        <dbReference type="ARBA" id="ARBA00022649"/>
    </source>
</evidence>
<dbReference type="InterPro" id="IPR007712">
    <property type="entry name" value="RelE/ParE_toxin"/>
</dbReference>
<dbReference type="Pfam" id="PF05016">
    <property type="entry name" value="ParE_toxin"/>
    <property type="match status" value="1"/>
</dbReference>
<dbReference type="Gene3D" id="3.30.2310.20">
    <property type="entry name" value="RelE-like"/>
    <property type="match status" value="1"/>
</dbReference>
<proteinExistence type="inferred from homology"/>
<reference evidence="3 4" key="1">
    <citation type="submission" date="2019-07" db="EMBL/GenBank/DDBJ databases">
        <title>Insights of Desulfuromonas acetexigens electromicrobiology.</title>
        <authorList>
            <person name="Katuri K."/>
            <person name="Sapireddy V."/>
            <person name="Shaw D.R."/>
            <person name="Saikaly P."/>
        </authorList>
    </citation>
    <scope>NUCLEOTIDE SEQUENCE [LARGE SCALE GENOMIC DNA]</scope>
    <source>
        <strain evidence="3 4">2873</strain>
    </source>
</reference>
<evidence type="ECO:0000256" key="1">
    <source>
        <dbReference type="ARBA" id="ARBA00006226"/>
    </source>
</evidence>
<dbReference type="PANTHER" id="PTHR33755">
    <property type="entry name" value="TOXIN PARE1-RELATED"/>
    <property type="match status" value="1"/>
</dbReference>
<accession>A0A550J7C5</accession>
<dbReference type="Proteomes" id="UP000317155">
    <property type="component" value="Unassembled WGS sequence"/>
</dbReference>
<comment type="caution">
    <text evidence="3">The sequence shown here is derived from an EMBL/GenBank/DDBJ whole genome shotgun (WGS) entry which is preliminary data.</text>
</comment>
<dbReference type="RefSeq" id="WP_092053962.1">
    <property type="nucleotide sequence ID" value="NZ_FOJJ01000004.1"/>
</dbReference>
<dbReference type="AlphaFoldDB" id="A0A550J7C5"/>
<comment type="similarity">
    <text evidence="1">Belongs to the RelE toxin family.</text>
</comment>